<comment type="caution">
    <text evidence="1">The sequence shown here is derived from an EMBL/GenBank/DDBJ whole genome shotgun (WGS) entry which is preliminary data.</text>
</comment>
<keyword evidence="2" id="KW-1185">Reference proteome</keyword>
<reference evidence="1" key="1">
    <citation type="submission" date="2020-08" db="EMBL/GenBank/DDBJ databases">
        <title>Multicomponent nature underlies the extraordinary mechanical properties of spider dragline silk.</title>
        <authorList>
            <person name="Kono N."/>
            <person name="Nakamura H."/>
            <person name="Mori M."/>
            <person name="Yoshida Y."/>
            <person name="Ohtoshi R."/>
            <person name="Malay A.D."/>
            <person name="Moran D.A.P."/>
            <person name="Tomita M."/>
            <person name="Numata K."/>
            <person name="Arakawa K."/>
        </authorList>
    </citation>
    <scope>NUCLEOTIDE SEQUENCE</scope>
</reference>
<dbReference type="AlphaFoldDB" id="A0A8X6NMI9"/>
<name>A0A8X6NMI9_NEPPI</name>
<organism evidence="1 2">
    <name type="scientific">Nephila pilipes</name>
    <name type="common">Giant wood spider</name>
    <name type="synonym">Nephila maculata</name>
    <dbReference type="NCBI Taxonomy" id="299642"/>
    <lineage>
        <taxon>Eukaryota</taxon>
        <taxon>Metazoa</taxon>
        <taxon>Ecdysozoa</taxon>
        <taxon>Arthropoda</taxon>
        <taxon>Chelicerata</taxon>
        <taxon>Arachnida</taxon>
        <taxon>Araneae</taxon>
        <taxon>Araneomorphae</taxon>
        <taxon>Entelegynae</taxon>
        <taxon>Araneoidea</taxon>
        <taxon>Nephilidae</taxon>
        <taxon>Nephila</taxon>
    </lineage>
</organism>
<dbReference type="EMBL" id="BMAW01011003">
    <property type="protein sequence ID" value="GFT21481.1"/>
    <property type="molecule type" value="Genomic_DNA"/>
</dbReference>
<evidence type="ECO:0000313" key="1">
    <source>
        <dbReference type="EMBL" id="GFT21481.1"/>
    </source>
</evidence>
<gene>
    <name evidence="1" type="ORF">NPIL_679141</name>
</gene>
<dbReference type="Proteomes" id="UP000887013">
    <property type="component" value="Unassembled WGS sequence"/>
</dbReference>
<protein>
    <submittedName>
        <fullName evidence="1">Uncharacterized protein</fullName>
    </submittedName>
</protein>
<accession>A0A8X6NMI9</accession>
<evidence type="ECO:0000313" key="2">
    <source>
        <dbReference type="Proteomes" id="UP000887013"/>
    </source>
</evidence>
<sequence>MGAIIYPTVIWKERSRRCGRKGNRTFWVQVHIRRERELIRMHSYSFQRGRGDICHGPEDCVLQKQQNTFRCLPLSDMTIQTSELIYSTGNFVSVLVEYLRMSTDDLPRRKHCSSFGYFFAGTPHKSNTLGNLRSYFCMRSQETTFRRKSNKTWKFYMTELNIAKQNCTGKYDNFTRFRQKF</sequence>
<proteinExistence type="predicted"/>